<sequence>MDAASKPLTGDEVESSPFLVADHPPNTGPTGSVDGYYYWSGNLPANQTGRHQDVLHHVRQAGTAGTARTPGDFPSEGHTVARPVIT</sequence>
<evidence type="ECO:0000256" key="1">
    <source>
        <dbReference type="SAM" id="MobiDB-lite"/>
    </source>
</evidence>
<reference evidence="3" key="1">
    <citation type="journal article" date="2019" name="Int. J. Syst. Evol. Microbiol.">
        <title>The Global Catalogue of Microorganisms (GCM) 10K type strain sequencing project: providing services to taxonomists for standard genome sequencing and annotation.</title>
        <authorList>
            <consortium name="The Broad Institute Genomics Platform"/>
            <consortium name="The Broad Institute Genome Sequencing Center for Infectious Disease"/>
            <person name="Wu L."/>
            <person name="Ma J."/>
        </authorList>
    </citation>
    <scope>NUCLEOTIDE SEQUENCE [LARGE SCALE GENOMIC DNA]</scope>
    <source>
        <strain evidence="3">JCM 17933</strain>
    </source>
</reference>
<evidence type="ECO:0000313" key="2">
    <source>
        <dbReference type="EMBL" id="GAA4493253.1"/>
    </source>
</evidence>
<comment type="caution">
    <text evidence="2">The sequence shown here is derived from an EMBL/GenBank/DDBJ whole genome shotgun (WGS) entry which is preliminary data.</text>
</comment>
<organism evidence="2 3">
    <name type="scientific">Actinoallomurus oryzae</name>
    <dbReference type="NCBI Taxonomy" id="502180"/>
    <lineage>
        <taxon>Bacteria</taxon>
        <taxon>Bacillati</taxon>
        <taxon>Actinomycetota</taxon>
        <taxon>Actinomycetes</taxon>
        <taxon>Streptosporangiales</taxon>
        <taxon>Thermomonosporaceae</taxon>
        <taxon>Actinoallomurus</taxon>
    </lineage>
</organism>
<accession>A0ABP8PWS5</accession>
<gene>
    <name evidence="2" type="ORF">GCM10023191_030400</name>
</gene>
<dbReference type="Proteomes" id="UP001500503">
    <property type="component" value="Unassembled WGS sequence"/>
</dbReference>
<proteinExistence type="predicted"/>
<name>A0ABP8PWS5_9ACTN</name>
<evidence type="ECO:0000313" key="3">
    <source>
        <dbReference type="Proteomes" id="UP001500503"/>
    </source>
</evidence>
<dbReference type="RefSeq" id="WP_345463502.1">
    <property type="nucleotide sequence ID" value="NZ_BAABHF010000019.1"/>
</dbReference>
<protein>
    <submittedName>
        <fullName evidence="2">Uncharacterized protein</fullName>
    </submittedName>
</protein>
<keyword evidence="3" id="KW-1185">Reference proteome</keyword>
<feature type="region of interest" description="Disordered" evidence="1">
    <location>
        <begin position="1"/>
        <end position="33"/>
    </location>
</feature>
<feature type="region of interest" description="Disordered" evidence="1">
    <location>
        <begin position="61"/>
        <end position="86"/>
    </location>
</feature>
<dbReference type="EMBL" id="BAABHF010000019">
    <property type="protein sequence ID" value="GAA4493253.1"/>
    <property type="molecule type" value="Genomic_DNA"/>
</dbReference>